<feature type="region of interest" description="Disordered" evidence="1">
    <location>
        <begin position="137"/>
        <end position="228"/>
    </location>
</feature>
<feature type="compositionally biased region" description="Low complexity" evidence="1">
    <location>
        <begin position="218"/>
        <end position="228"/>
    </location>
</feature>
<accession>A0ABN9UWD1</accession>
<feature type="region of interest" description="Disordered" evidence="1">
    <location>
        <begin position="589"/>
        <end position="614"/>
    </location>
</feature>
<evidence type="ECO:0000313" key="2">
    <source>
        <dbReference type="EMBL" id="CAK0863596.1"/>
    </source>
</evidence>
<dbReference type="EMBL" id="CAUYUJ010016280">
    <property type="protein sequence ID" value="CAK0863596.1"/>
    <property type="molecule type" value="Genomic_DNA"/>
</dbReference>
<feature type="non-terminal residue" evidence="2">
    <location>
        <position position="1"/>
    </location>
</feature>
<gene>
    <name evidence="2" type="ORF">PCOR1329_LOCUS51700</name>
</gene>
<feature type="compositionally biased region" description="Basic residues" evidence="1">
    <location>
        <begin position="150"/>
        <end position="160"/>
    </location>
</feature>
<proteinExistence type="predicted"/>
<evidence type="ECO:0000256" key="1">
    <source>
        <dbReference type="SAM" id="MobiDB-lite"/>
    </source>
</evidence>
<protein>
    <recommendedName>
        <fullName evidence="4">Spindle pole body component</fullName>
    </recommendedName>
</protein>
<evidence type="ECO:0008006" key="4">
    <source>
        <dbReference type="Google" id="ProtNLM"/>
    </source>
</evidence>
<sequence length="638" mass="68083">TSLRRHPNILIPCVRRPQGASCAQRNLRVDSSWRAPAPRAMPGCIDDILLIACIGGGGAYEAARQQDRSRRARLKLVNRLAIDNRLSIRIGGNVAFTGNTSSQLPPGADSNAVAALREVEEYVSAYRPPALSLLDPTGCAPSRRTGPLASRRKCERRRRPEGRGGAAALRRAEAVAAPRRLRGGQRGGRGRPARVLSAAPDGAGGPVGGRLPADRGRGLPAPGRAPGAPLRRAAHLRLADGAAPGGGAGPAERPAARAALRRHGRLRRPALTQRFCHITAERLRASAARSLGAAAAAGPAAAAGAPDGLARLWEADAGRLLRGLLLSEHCREFCAGGAAGAVALPLGQTFPDVQVELFHDWMDRADQGRSLQRSGLHVRFQRDTDMQQRYIDLCKGVDSYIKFLSLVGHFKRLANIDGDAGMYSVRDALHHLLQEIETVAMTIAQSAANIMEDVKKQVTDLCLRHGGGSRGSDDHARWIERLTMIDELEQRVSLQRLLTLVQELRHRSSEARLPSLRSSARRNLEQILSDSASEGFRARCAEEPPALAGGGLDCLRAGAPVVQDGAPAPAWSVEWHFRFQASEVPMELQESLGRAAEPPEAAGSAGAAGPEASSARLGNTVEKLNSGAIQGRVPMFTL</sequence>
<feature type="compositionally biased region" description="Low complexity" evidence="1">
    <location>
        <begin position="595"/>
        <end position="614"/>
    </location>
</feature>
<dbReference type="Proteomes" id="UP001189429">
    <property type="component" value="Unassembled WGS sequence"/>
</dbReference>
<reference evidence="2" key="1">
    <citation type="submission" date="2023-10" db="EMBL/GenBank/DDBJ databases">
        <authorList>
            <person name="Chen Y."/>
            <person name="Shah S."/>
            <person name="Dougan E. K."/>
            <person name="Thang M."/>
            <person name="Chan C."/>
        </authorList>
    </citation>
    <scope>NUCLEOTIDE SEQUENCE [LARGE SCALE GENOMIC DNA]</scope>
</reference>
<evidence type="ECO:0000313" key="3">
    <source>
        <dbReference type="Proteomes" id="UP001189429"/>
    </source>
</evidence>
<name>A0ABN9UWD1_9DINO</name>
<feature type="compositionally biased region" description="Low complexity" evidence="1">
    <location>
        <begin position="166"/>
        <end position="178"/>
    </location>
</feature>
<comment type="caution">
    <text evidence="2">The sequence shown here is derived from an EMBL/GenBank/DDBJ whole genome shotgun (WGS) entry which is preliminary data.</text>
</comment>
<feature type="compositionally biased region" description="Basic residues" evidence="1">
    <location>
        <begin position="179"/>
        <end position="192"/>
    </location>
</feature>
<keyword evidence="3" id="KW-1185">Reference proteome</keyword>
<organism evidence="2 3">
    <name type="scientific">Prorocentrum cordatum</name>
    <dbReference type="NCBI Taxonomy" id="2364126"/>
    <lineage>
        <taxon>Eukaryota</taxon>
        <taxon>Sar</taxon>
        <taxon>Alveolata</taxon>
        <taxon>Dinophyceae</taxon>
        <taxon>Prorocentrales</taxon>
        <taxon>Prorocentraceae</taxon>
        <taxon>Prorocentrum</taxon>
    </lineage>
</organism>